<evidence type="ECO:0000313" key="3">
    <source>
        <dbReference type="Proteomes" id="UP000223527"/>
    </source>
</evidence>
<reference evidence="2 3" key="1">
    <citation type="submission" date="2017-10" db="EMBL/GenBank/DDBJ databases">
        <authorList>
            <person name="Banno H."/>
            <person name="Chua N.-H."/>
        </authorList>
    </citation>
    <scope>NUCLEOTIDE SEQUENCE [LARGE SCALE GENOMIC DNA]</scope>
    <source>
        <strain evidence="2 3">YW11</strain>
    </source>
</reference>
<evidence type="ECO:0000256" key="1">
    <source>
        <dbReference type="SAM" id="Phobius"/>
    </source>
</evidence>
<feature type="transmembrane region" description="Helical" evidence="1">
    <location>
        <begin position="371"/>
        <end position="388"/>
    </location>
</feature>
<evidence type="ECO:0008006" key="4">
    <source>
        <dbReference type="Google" id="ProtNLM"/>
    </source>
</evidence>
<feature type="transmembrane region" description="Helical" evidence="1">
    <location>
        <begin position="104"/>
        <end position="131"/>
    </location>
</feature>
<keyword evidence="3" id="KW-1185">Reference proteome</keyword>
<feature type="transmembrane region" description="Helical" evidence="1">
    <location>
        <begin position="421"/>
        <end position="441"/>
    </location>
</feature>
<keyword evidence="1" id="KW-0472">Membrane</keyword>
<dbReference type="AlphaFoldDB" id="A0A2C7AEH9"/>
<feature type="transmembrane region" description="Helical" evidence="1">
    <location>
        <begin position="65"/>
        <end position="84"/>
    </location>
</feature>
<dbReference type="EMBL" id="PDNU01000003">
    <property type="protein sequence ID" value="PHK96479.1"/>
    <property type="molecule type" value="Genomic_DNA"/>
</dbReference>
<proteinExistence type="predicted"/>
<feature type="transmembrane region" description="Helical" evidence="1">
    <location>
        <begin position="143"/>
        <end position="168"/>
    </location>
</feature>
<keyword evidence="1" id="KW-1133">Transmembrane helix</keyword>
<organism evidence="2 3">
    <name type="scientific">Teichococcus rhizosphaerae</name>
    <dbReference type="NCBI Taxonomy" id="1335062"/>
    <lineage>
        <taxon>Bacteria</taxon>
        <taxon>Pseudomonadati</taxon>
        <taxon>Pseudomonadota</taxon>
        <taxon>Alphaproteobacteria</taxon>
        <taxon>Acetobacterales</taxon>
        <taxon>Roseomonadaceae</taxon>
        <taxon>Roseomonas</taxon>
    </lineage>
</organism>
<accession>A0A2C7AEH9</accession>
<feature type="transmembrane region" description="Helical" evidence="1">
    <location>
        <begin position="296"/>
        <end position="318"/>
    </location>
</feature>
<feature type="transmembrane region" description="Helical" evidence="1">
    <location>
        <begin position="264"/>
        <end position="284"/>
    </location>
</feature>
<feature type="transmembrane region" description="Helical" evidence="1">
    <location>
        <begin position="339"/>
        <end position="365"/>
    </location>
</feature>
<keyword evidence="1" id="KW-0812">Transmembrane</keyword>
<feature type="transmembrane region" description="Helical" evidence="1">
    <location>
        <begin position="36"/>
        <end position="58"/>
    </location>
</feature>
<comment type="caution">
    <text evidence="2">The sequence shown here is derived from an EMBL/GenBank/DDBJ whole genome shotgun (WGS) entry which is preliminary data.</text>
</comment>
<sequence>MRAVMLLLLQSAPLLLLLALLLSGRAGPVGACLAALAAALPAIALTLPEAAALPGFLARELVRGAYLAAQPMAVLLGGLLFHAAVTRLAPADAAAHPATPRRVFAATLLGGAFVESVTGFAVGAVFALASLRRMGLSGAPAGALALLALVLVPWGGLGPGTALGAALIGEPAQRVALATAWPSAAWMLCLAPVLWRVSAAAGVPVPGPERLRQLGLMTVVAALLLAANLFLPFEAAGIIATGLPLLWVLWRLDPPQGPEGWRRAATALAPWAGLTLALLLARSWQGAPAIRPFPDLPALPATHVAVVLCCVSAVLLALRAPGALPAAGGALFRARRPALAMLLYVLLGRLLAGAGVAAALAGAAAQALGPFAAYALPPLGLVSGLVTGSNVGSNAALMPVQVALGQAAGLTSVQAAGLHNFAGSAGAGLSFAVTAMIAALLADGTRPARFWRLLAPALAAVLLIGWGILALEAGAGKG</sequence>
<feature type="transmembrane region" description="Helical" evidence="1">
    <location>
        <begin position="453"/>
        <end position="471"/>
    </location>
</feature>
<dbReference type="Proteomes" id="UP000223527">
    <property type="component" value="Unassembled WGS sequence"/>
</dbReference>
<evidence type="ECO:0000313" key="2">
    <source>
        <dbReference type="EMBL" id="PHK96479.1"/>
    </source>
</evidence>
<gene>
    <name evidence="2" type="ORF">CR162_03910</name>
</gene>
<name>A0A2C7AEH9_9PROT</name>
<feature type="transmembrane region" description="Helical" evidence="1">
    <location>
        <begin position="180"/>
        <end position="199"/>
    </location>
</feature>
<protein>
    <recommendedName>
        <fullName evidence="4">L-lactate permease</fullName>
    </recommendedName>
</protein>